<gene>
    <name evidence="8" type="ORF">LIZ65_10890</name>
</gene>
<dbReference type="PANTHER" id="PTHR32347:SF23">
    <property type="entry name" value="BLL5650 PROTEIN"/>
    <property type="match status" value="1"/>
</dbReference>
<proteinExistence type="inferred from homology"/>
<dbReference type="RefSeq" id="WP_066734873.1">
    <property type="nucleotide sequence ID" value="NZ_JAJCIQ010000007.1"/>
</dbReference>
<keyword evidence="6" id="KW-0812">Transmembrane</keyword>
<accession>A0ABS8DH93</accession>
<reference evidence="8 9" key="1">
    <citation type="submission" date="2021-10" db="EMBL/GenBank/DDBJ databases">
        <title>Collection of gut derived symbiotic bacterial strains cultured from healthy donors.</title>
        <authorList>
            <person name="Lin H."/>
            <person name="Littmann E."/>
            <person name="Kohout C."/>
            <person name="Pamer E.G."/>
        </authorList>
    </citation>
    <scope>NUCLEOTIDE SEQUENCE [LARGE SCALE GENOMIC DNA]</scope>
    <source>
        <strain evidence="8 9">DFI.1.165</strain>
    </source>
</reference>
<feature type="transmembrane region" description="Helical" evidence="6">
    <location>
        <begin position="21"/>
        <end position="40"/>
    </location>
</feature>
<keyword evidence="3 4" id="KW-0175">Coiled coil</keyword>
<evidence type="ECO:0000256" key="2">
    <source>
        <dbReference type="ARBA" id="ARBA00009477"/>
    </source>
</evidence>
<evidence type="ECO:0000313" key="8">
    <source>
        <dbReference type="EMBL" id="MCB7387794.1"/>
    </source>
</evidence>
<dbReference type="Gene3D" id="2.40.30.170">
    <property type="match status" value="1"/>
</dbReference>
<feature type="region of interest" description="Disordered" evidence="5">
    <location>
        <begin position="116"/>
        <end position="150"/>
    </location>
</feature>
<feature type="compositionally biased region" description="Polar residues" evidence="5">
    <location>
        <begin position="124"/>
        <end position="136"/>
    </location>
</feature>
<evidence type="ECO:0000256" key="5">
    <source>
        <dbReference type="SAM" id="MobiDB-lite"/>
    </source>
</evidence>
<dbReference type="InterPro" id="IPR058637">
    <property type="entry name" value="YknX-like_C"/>
</dbReference>
<name>A0ABS8DH93_9FIRM</name>
<sequence length="532" mass="56664">MFGKKKVVEEEEIVKKSKKKLPGWVIVPILVVLALGFWGISALSSPKSSGTELSVVTVKKGDVKETYSASGKVESEKEKVFYSPVNAPILDCNAKVGTAVKAGELLVAFDTKDLERENQKSELSEQSTKYTNQDALEQSRRSADAAAQAQVQAAKSTETLKQQIADKQAQVAKLQTAYDQASADAGANAEKANALQSQMEDNLKQQSAKGVEKENSQRNLDNIDAVYPDLDVDERAAKKQELVNTINTLTQEIEDLKNTYRELEGQLNSVGGTDITGAAQALSAARQELEALKTSLSQAASGGQAAETGVTKAQLNNMAVSENLAELATLSTEELVAKGKEGIKAEFDGIIADVKAVEGSAAVQGGELFTLVSNQDVSVKLQVSANDFDKMKVGNEATIKLGDSNYKGVLKEIDKIALPNEKGNPVIGVTVHIENPDENIYIGVTAKVSMIVAEKKDVLYLPSEVVNTGTEGDFVYIVSGGTVKKQMIELGVNSASRVEVTAGLSEGAQVVADTMGTIKDGMKVSAVKEDTK</sequence>
<evidence type="ECO:0000259" key="7">
    <source>
        <dbReference type="Pfam" id="PF25989"/>
    </source>
</evidence>
<feature type="coiled-coil region" evidence="4">
    <location>
        <begin position="239"/>
        <end position="299"/>
    </location>
</feature>
<evidence type="ECO:0000256" key="3">
    <source>
        <dbReference type="ARBA" id="ARBA00023054"/>
    </source>
</evidence>
<comment type="similarity">
    <text evidence="2">Belongs to the membrane fusion protein (MFP) (TC 8.A.1) family.</text>
</comment>
<dbReference type="EMBL" id="JAJCIS010000006">
    <property type="protein sequence ID" value="MCB7387794.1"/>
    <property type="molecule type" value="Genomic_DNA"/>
</dbReference>
<comment type="caution">
    <text evidence="8">The sequence shown here is derived from an EMBL/GenBank/DDBJ whole genome shotgun (WGS) entry which is preliminary data.</text>
</comment>
<keyword evidence="9" id="KW-1185">Reference proteome</keyword>
<evidence type="ECO:0000313" key="9">
    <source>
        <dbReference type="Proteomes" id="UP001299546"/>
    </source>
</evidence>
<dbReference type="InterPro" id="IPR050465">
    <property type="entry name" value="UPF0194_transport"/>
</dbReference>
<dbReference type="NCBIfam" id="TIGR01730">
    <property type="entry name" value="RND_mfp"/>
    <property type="match status" value="1"/>
</dbReference>
<feature type="compositionally biased region" description="Polar residues" evidence="5">
    <location>
        <begin position="195"/>
        <end position="208"/>
    </location>
</feature>
<dbReference type="InterPro" id="IPR006143">
    <property type="entry name" value="RND_pump_MFP"/>
</dbReference>
<protein>
    <submittedName>
        <fullName evidence="8">Efflux RND transporter periplasmic adaptor subunit</fullName>
    </submittedName>
</protein>
<dbReference type="Pfam" id="PF25989">
    <property type="entry name" value="YknX_C"/>
    <property type="match status" value="1"/>
</dbReference>
<feature type="domain" description="YknX-like C-terminal permuted SH3-like" evidence="7">
    <location>
        <begin position="459"/>
        <end position="525"/>
    </location>
</feature>
<keyword evidence="6" id="KW-1133">Transmembrane helix</keyword>
<comment type="subcellular location">
    <subcellularLocation>
        <location evidence="1">Cell envelope</location>
    </subcellularLocation>
</comment>
<dbReference type="PANTHER" id="PTHR32347">
    <property type="entry name" value="EFFLUX SYSTEM COMPONENT YKNX-RELATED"/>
    <property type="match status" value="1"/>
</dbReference>
<feature type="region of interest" description="Disordered" evidence="5">
    <location>
        <begin position="189"/>
        <end position="220"/>
    </location>
</feature>
<dbReference type="Gene3D" id="2.40.420.20">
    <property type="match status" value="1"/>
</dbReference>
<keyword evidence="6" id="KW-0472">Membrane</keyword>
<evidence type="ECO:0000256" key="6">
    <source>
        <dbReference type="SAM" id="Phobius"/>
    </source>
</evidence>
<evidence type="ECO:0000256" key="1">
    <source>
        <dbReference type="ARBA" id="ARBA00004196"/>
    </source>
</evidence>
<dbReference type="Proteomes" id="UP001299546">
    <property type="component" value="Unassembled WGS sequence"/>
</dbReference>
<organism evidence="8 9">
    <name type="scientific">Bariatricus massiliensis</name>
    <dbReference type="NCBI Taxonomy" id="1745713"/>
    <lineage>
        <taxon>Bacteria</taxon>
        <taxon>Bacillati</taxon>
        <taxon>Bacillota</taxon>
        <taxon>Clostridia</taxon>
        <taxon>Lachnospirales</taxon>
        <taxon>Lachnospiraceae</taxon>
        <taxon>Bariatricus</taxon>
    </lineage>
</organism>
<evidence type="ECO:0000256" key="4">
    <source>
        <dbReference type="SAM" id="Coils"/>
    </source>
</evidence>